<reference evidence="2" key="2">
    <citation type="submission" date="2021-02" db="EMBL/GenBank/DDBJ databases">
        <authorList>
            <person name="Kimball J.A."/>
            <person name="Haas M.W."/>
            <person name="Macchietto M."/>
            <person name="Kono T."/>
            <person name="Duquette J."/>
            <person name="Shao M."/>
        </authorList>
    </citation>
    <scope>NUCLEOTIDE SEQUENCE</scope>
    <source>
        <tissue evidence="2">Fresh leaf tissue</tissue>
    </source>
</reference>
<feature type="region of interest" description="Disordered" evidence="1">
    <location>
        <begin position="25"/>
        <end position="52"/>
    </location>
</feature>
<reference evidence="2" key="1">
    <citation type="journal article" date="2021" name="bioRxiv">
        <title>Whole Genome Assembly and Annotation of Northern Wild Rice, Zizania palustris L., Supports a Whole Genome Duplication in the Zizania Genus.</title>
        <authorList>
            <person name="Haas M."/>
            <person name="Kono T."/>
            <person name="Macchietto M."/>
            <person name="Millas R."/>
            <person name="McGilp L."/>
            <person name="Shao M."/>
            <person name="Duquette J."/>
            <person name="Hirsch C.N."/>
            <person name="Kimball J."/>
        </authorList>
    </citation>
    <scope>NUCLEOTIDE SEQUENCE</scope>
    <source>
        <tissue evidence="2">Fresh leaf tissue</tissue>
    </source>
</reference>
<evidence type="ECO:0000313" key="3">
    <source>
        <dbReference type="Proteomes" id="UP000729402"/>
    </source>
</evidence>
<sequence>MEKRKGKEIFPPKMKRVKMLAMNATSAMAQRPQKVSSSFTGEAGADSETSEAVSLSPTIDVVVFIKTVDKQRAVMSKSQTLSASTTSDMGIDTPSVEVPTLENVVPSGPVPTPAHVQVHAVIVALDSVVSADPLLVVETIATTDVEMPPAESEVADPMPQEAELVAVRVEMMP</sequence>
<dbReference type="Proteomes" id="UP000729402">
    <property type="component" value="Unassembled WGS sequence"/>
</dbReference>
<comment type="caution">
    <text evidence="2">The sequence shown here is derived from an EMBL/GenBank/DDBJ whole genome shotgun (WGS) entry which is preliminary data.</text>
</comment>
<proteinExistence type="predicted"/>
<evidence type="ECO:0000256" key="1">
    <source>
        <dbReference type="SAM" id="MobiDB-lite"/>
    </source>
</evidence>
<accession>A0A8J5WU40</accession>
<name>A0A8J5WU40_ZIZPA</name>
<organism evidence="2 3">
    <name type="scientific">Zizania palustris</name>
    <name type="common">Northern wild rice</name>
    <dbReference type="NCBI Taxonomy" id="103762"/>
    <lineage>
        <taxon>Eukaryota</taxon>
        <taxon>Viridiplantae</taxon>
        <taxon>Streptophyta</taxon>
        <taxon>Embryophyta</taxon>
        <taxon>Tracheophyta</taxon>
        <taxon>Spermatophyta</taxon>
        <taxon>Magnoliopsida</taxon>
        <taxon>Liliopsida</taxon>
        <taxon>Poales</taxon>
        <taxon>Poaceae</taxon>
        <taxon>BOP clade</taxon>
        <taxon>Oryzoideae</taxon>
        <taxon>Oryzeae</taxon>
        <taxon>Zizaniinae</taxon>
        <taxon>Zizania</taxon>
    </lineage>
</organism>
<protein>
    <submittedName>
        <fullName evidence="2">Uncharacterized protein</fullName>
    </submittedName>
</protein>
<keyword evidence="3" id="KW-1185">Reference proteome</keyword>
<gene>
    <name evidence="2" type="ORF">GUJ93_ZPchr0012g20834</name>
</gene>
<evidence type="ECO:0000313" key="2">
    <source>
        <dbReference type="EMBL" id="KAG8095214.1"/>
    </source>
</evidence>
<feature type="compositionally biased region" description="Polar residues" evidence="1">
    <location>
        <begin position="25"/>
        <end position="40"/>
    </location>
</feature>
<dbReference type="EMBL" id="JAAALK010000080">
    <property type="protein sequence ID" value="KAG8095214.1"/>
    <property type="molecule type" value="Genomic_DNA"/>
</dbReference>
<dbReference type="AlphaFoldDB" id="A0A8J5WU40"/>